<dbReference type="OrthoDB" id="2047848at2"/>
<dbReference type="InterPro" id="IPR036890">
    <property type="entry name" value="HATPase_C_sf"/>
</dbReference>
<name>A0A2N3HQN5_9BACT</name>
<proteinExistence type="predicted"/>
<accession>A0A2N3HQN5</accession>
<comment type="caution">
    <text evidence="1">The sequence shown here is derived from an EMBL/GenBank/DDBJ whole genome shotgun (WGS) entry which is preliminary data.</text>
</comment>
<organism evidence="1 2">
    <name type="scientific">Labilibaculum filiforme</name>
    <dbReference type="NCBI Taxonomy" id="1940526"/>
    <lineage>
        <taxon>Bacteria</taxon>
        <taxon>Pseudomonadati</taxon>
        <taxon>Bacteroidota</taxon>
        <taxon>Bacteroidia</taxon>
        <taxon>Marinilabiliales</taxon>
        <taxon>Marinifilaceae</taxon>
        <taxon>Labilibaculum</taxon>
    </lineage>
</organism>
<dbReference type="Gene3D" id="3.30.565.10">
    <property type="entry name" value="Histidine kinase-like ATPase, C-terminal domain"/>
    <property type="match status" value="1"/>
</dbReference>
<evidence type="ECO:0000313" key="2">
    <source>
        <dbReference type="Proteomes" id="UP000233535"/>
    </source>
</evidence>
<gene>
    <name evidence="1" type="ORF">BZG02_19485</name>
</gene>
<dbReference type="RefSeq" id="WP_101263431.1">
    <property type="nucleotide sequence ID" value="NZ_MVDD01000027.1"/>
</dbReference>
<dbReference type="Proteomes" id="UP000233535">
    <property type="component" value="Unassembled WGS sequence"/>
</dbReference>
<dbReference type="AlphaFoldDB" id="A0A2N3HQN5"/>
<dbReference type="SUPFAM" id="SSF55874">
    <property type="entry name" value="ATPase domain of HSP90 chaperone/DNA topoisomerase II/histidine kinase"/>
    <property type="match status" value="1"/>
</dbReference>
<protein>
    <submittedName>
        <fullName evidence="1">Uncharacterized protein</fullName>
    </submittedName>
</protein>
<evidence type="ECO:0000313" key="1">
    <source>
        <dbReference type="EMBL" id="PKQ60368.1"/>
    </source>
</evidence>
<dbReference type="EMBL" id="MVDD01000027">
    <property type="protein sequence ID" value="PKQ60368.1"/>
    <property type="molecule type" value="Genomic_DNA"/>
</dbReference>
<reference evidence="1 2" key="1">
    <citation type="journal article" date="2017" name="Front. Microbiol.">
        <title>Labilibaculum manganireducens gen. nov., sp. nov. and Labilibaculum filiforme sp. nov., Novel Bacteroidetes Isolated from Subsurface Sediments of the Baltic Sea.</title>
        <authorList>
            <person name="Vandieken V."/>
            <person name="Marshall I.P."/>
            <person name="Niemann H."/>
            <person name="Engelen B."/>
            <person name="Cypionka H."/>
        </authorList>
    </citation>
    <scope>NUCLEOTIDE SEQUENCE [LARGE SCALE GENOMIC DNA]</scope>
    <source>
        <strain evidence="1 2">59.16B</strain>
    </source>
</reference>
<keyword evidence="2" id="KW-1185">Reference proteome</keyword>
<sequence length="270" mass="31318">MEIQFPYKLVNNFQAYVFFSEMHHQTKNCFEDRIVLNFANTKVIESNLFAILGSVIASLERRKNKVRLVNMQDPILNLFNSKKLINGSARKYLWKCFVKCQQFASVDEEALADYLEKRIFPERPEVKLNQQLKMAVQLCVAEVYRNAFAHSNCKEVFIAHYYSVYNKKLLVSIVSQGRPFSLLVNKTLNKRLNGVGAIEWAVESGNTTEKETHKGIGLYTIRQFIKQNQGKIQIMSGDGVWKQVKHRSFSKLYEKEFPGSVITLEFNLQE</sequence>